<dbReference type="InterPro" id="IPR035914">
    <property type="entry name" value="Sperma_CUB_dom_sf"/>
</dbReference>
<dbReference type="EMBL" id="AGBW02015069">
    <property type="protein sequence ID" value="OWR40602.1"/>
    <property type="molecule type" value="Genomic_DNA"/>
</dbReference>
<dbReference type="InterPro" id="IPR000859">
    <property type="entry name" value="CUB_dom"/>
</dbReference>
<dbReference type="InterPro" id="IPR058698">
    <property type="entry name" value="CUB_metazoa"/>
</dbReference>
<dbReference type="OrthoDB" id="6337346at2759"/>
<keyword evidence="1" id="KW-1015">Disulfide bond</keyword>
<dbReference type="PANTHER" id="PTHR33236">
    <property type="entry name" value="INTRAFLAGELLAR TRANSPORT PROTEIN 122 FAMILY PROTEIN-RELATED"/>
    <property type="match status" value="1"/>
</dbReference>
<keyword evidence="4" id="KW-1185">Reference proteome</keyword>
<accession>A0A212EGJ2</accession>
<reference evidence="3 4" key="1">
    <citation type="journal article" date="2011" name="Cell">
        <title>The monarch butterfly genome yields insights into long-distance migration.</title>
        <authorList>
            <person name="Zhan S."/>
            <person name="Merlin C."/>
            <person name="Boore J.L."/>
            <person name="Reppert S.M."/>
        </authorList>
    </citation>
    <scope>NUCLEOTIDE SEQUENCE [LARGE SCALE GENOMIC DNA]</scope>
    <source>
        <strain evidence="3">F-2</strain>
    </source>
</reference>
<proteinExistence type="predicted"/>
<sequence length="394" mass="41761">MTSKLFWFIFITSVIAIAAFTVLEDNFEDEDNYDVDTHGRREGKILFPFVSIVRFANVECSSSSTMNGICLARRECNNLNGTITGTCASRRGRCCIVSRSCGATTNVNNTYFTSPGYPSAYAGGQSCSITVNRCNSNICQLRIDFLDLVLAQPDGDGICNTDFISITGGNTVVPLLCGDNTGQTLFVDFNGNTAITITVTATLATTFSRRWNILLTQLGCDCPGIAPNGCLQYYTGTTGTINSFNYGTAANTALSASLVTGTRQIANLNYGICIRMEAGFCGIQYAQSASSVFSFTVTGDVEGADNTVLGTPIGAVNGVACTTDFVVIPNPVTTATGVPVNTDRFCGLGFVPVQTNAKPFVLYVVTNGNEGVTATTPPDVANRGFSLMYTQVAC</sequence>
<organism evidence="3 4">
    <name type="scientific">Danaus plexippus plexippus</name>
    <dbReference type="NCBI Taxonomy" id="278856"/>
    <lineage>
        <taxon>Eukaryota</taxon>
        <taxon>Metazoa</taxon>
        <taxon>Ecdysozoa</taxon>
        <taxon>Arthropoda</taxon>
        <taxon>Hexapoda</taxon>
        <taxon>Insecta</taxon>
        <taxon>Pterygota</taxon>
        <taxon>Neoptera</taxon>
        <taxon>Endopterygota</taxon>
        <taxon>Lepidoptera</taxon>
        <taxon>Glossata</taxon>
        <taxon>Ditrysia</taxon>
        <taxon>Papilionoidea</taxon>
        <taxon>Nymphalidae</taxon>
        <taxon>Danainae</taxon>
        <taxon>Danaini</taxon>
        <taxon>Danaina</taxon>
        <taxon>Danaus</taxon>
        <taxon>Danaus</taxon>
    </lineage>
</organism>
<comment type="caution">
    <text evidence="3">The sequence shown here is derived from an EMBL/GenBank/DDBJ whole genome shotgun (WGS) entry which is preliminary data.</text>
</comment>
<protein>
    <submittedName>
        <fullName evidence="3">Intraflagellar transport protein 122</fullName>
    </submittedName>
</protein>
<evidence type="ECO:0000313" key="3">
    <source>
        <dbReference type="EMBL" id="OWR40602.1"/>
    </source>
</evidence>
<evidence type="ECO:0000313" key="4">
    <source>
        <dbReference type="Proteomes" id="UP000007151"/>
    </source>
</evidence>
<dbReference type="Pfam" id="PF26080">
    <property type="entry name" value="CUB_animal"/>
    <property type="match status" value="1"/>
</dbReference>
<name>A0A212EGJ2_DANPL</name>
<dbReference type="PROSITE" id="PS01180">
    <property type="entry name" value="CUB"/>
    <property type="match status" value="1"/>
</dbReference>
<dbReference type="eggNOG" id="ENOG502QWNF">
    <property type="taxonomic scope" value="Eukaryota"/>
</dbReference>
<evidence type="ECO:0000256" key="2">
    <source>
        <dbReference type="PROSITE-ProRule" id="PRU00059"/>
    </source>
</evidence>
<dbReference type="SUPFAM" id="SSF49854">
    <property type="entry name" value="Spermadhesin, CUB domain"/>
    <property type="match status" value="1"/>
</dbReference>
<gene>
    <name evidence="3" type="ORF">KGM_206048</name>
</gene>
<dbReference type="PANTHER" id="PTHR33236:SF5">
    <property type="entry name" value="CUB DOMAIN-CONTAINING PROTEIN"/>
    <property type="match status" value="1"/>
</dbReference>
<comment type="caution">
    <text evidence="2">Lacks conserved residue(s) required for the propagation of feature annotation.</text>
</comment>
<dbReference type="Proteomes" id="UP000007151">
    <property type="component" value="Unassembled WGS sequence"/>
</dbReference>
<dbReference type="STRING" id="278856.A0A212EGJ2"/>
<dbReference type="Gene3D" id="2.60.120.290">
    <property type="entry name" value="Spermadhesin, CUB domain"/>
    <property type="match status" value="1"/>
</dbReference>
<dbReference type="Pfam" id="PF00431">
    <property type="entry name" value="CUB"/>
    <property type="match status" value="1"/>
</dbReference>
<dbReference type="AlphaFoldDB" id="A0A212EGJ2"/>
<dbReference type="KEGG" id="dpl:KGM_206048"/>
<evidence type="ECO:0000256" key="1">
    <source>
        <dbReference type="ARBA" id="ARBA00023157"/>
    </source>
</evidence>